<organism evidence="1 2">
    <name type="scientific">Actinobaculum suis</name>
    <dbReference type="NCBI Taxonomy" id="1657"/>
    <lineage>
        <taxon>Bacteria</taxon>
        <taxon>Bacillati</taxon>
        <taxon>Actinomycetota</taxon>
        <taxon>Actinomycetes</taxon>
        <taxon>Actinomycetales</taxon>
        <taxon>Actinomycetaceae</taxon>
        <taxon>Actinobaculum</taxon>
    </lineage>
</organism>
<protein>
    <submittedName>
        <fullName evidence="1">Uncharacterized protein</fullName>
    </submittedName>
</protein>
<sequence length="102" mass="11469">MVKLFPRVRVSKEGILYVLHSVDAADAIAPVFAPLTKRKNIGTATKNSHLKRVFAAEINDSLKGSVTVEQNVERLCIKIMKEVFWRRSGQQVIHRSGVLMHS</sequence>
<accession>A0A7Z8Y715</accession>
<evidence type="ECO:0000313" key="1">
    <source>
        <dbReference type="EMBL" id="VDG75324.1"/>
    </source>
</evidence>
<reference evidence="1 2" key="1">
    <citation type="submission" date="2018-11" db="EMBL/GenBank/DDBJ databases">
        <authorList>
            <consortium name="Pathogen Informatics"/>
        </authorList>
    </citation>
    <scope>NUCLEOTIDE SEQUENCE [LARGE SCALE GENOMIC DNA]</scope>
    <source>
        <strain evidence="1 2">NCTC10327</strain>
    </source>
</reference>
<dbReference type="Proteomes" id="UP000269974">
    <property type="component" value="Unassembled WGS sequence"/>
</dbReference>
<evidence type="ECO:0000313" key="2">
    <source>
        <dbReference type="Proteomes" id="UP000269974"/>
    </source>
</evidence>
<gene>
    <name evidence="1" type="ORF">NCTC10327_00051</name>
</gene>
<dbReference type="AlphaFoldDB" id="A0A7Z8Y715"/>
<name>A0A7Z8Y715_9ACTO</name>
<comment type="caution">
    <text evidence="1">The sequence shown here is derived from an EMBL/GenBank/DDBJ whole genome shotgun (WGS) entry which is preliminary data.</text>
</comment>
<dbReference type="EMBL" id="UYIO01000001">
    <property type="protein sequence ID" value="VDG75324.1"/>
    <property type="molecule type" value="Genomic_DNA"/>
</dbReference>
<proteinExistence type="predicted"/>